<feature type="compositionally biased region" description="Polar residues" evidence="1">
    <location>
        <begin position="1331"/>
        <end position="1347"/>
    </location>
</feature>
<feature type="region of interest" description="Disordered" evidence="1">
    <location>
        <begin position="908"/>
        <end position="974"/>
    </location>
</feature>
<reference evidence="3" key="1">
    <citation type="journal article" date="2014" name="Proc. Natl. Acad. Sci. U.S.A.">
        <title>Extensive sampling of basidiomycete genomes demonstrates inadequacy of the white-rot/brown-rot paradigm for wood decay fungi.</title>
        <authorList>
            <person name="Riley R."/>
            <person name="Salamov A.A."/>
            <person name="Brown D.W."/>
            <person name="Nagy L.G."/>
            <person name="Floudas D."/>
            <person name="Held B.W."/>
            <person name="Levasseur A."/>
            <person name="Lombard V."/>
            <person name="Morin E."/>
            <person name="Otillar R."/>
            <person name="Lindquist E.A."/>
            <person name="Sun H."/>
            <person name="LaButti K.M."/>
            <person name="Schmutz J."/>
            <person name="Jabbour D."/>
            <person name="Luo H."/>
            <person name="Baker S.E."/>
            <person name="Pisabarro A.G."/>
            <person name="Walton J.D."/>
            <person name="Blanchette R.A."/>
            <person name="Henrissat B."/>
            <person name="Martin F."/>
            <person name="Cullen D."/>
            <person name="Hibbett D.S."/>
            <person name="Grigoriev I.V."/>
        </authorList>
    </citation>
    <scope>NUCLEOTIDE SEQUENCE [LARGE SCALE GENOMIC DNA]</scope>
    <source>
        <strain evidence="3">MUCL 33604</strain>
    </source>
</reference>
<accession>A0A067Q2B7</accession>
<feature type="compositionally biased region" description="Basic and acidic residues" evidence="1">
    <location>
        <begin position="1356"/>
        <end position="1374"/>
    </location>
</feature>
<feature type="compositionally biased region" description="Basic and acidic residues" evidence="1">
    <location>
        <begin position="2571"/>
        <end position="2585"/>
    </location>
</feature>
<feature type="compositionally biased region" description="Basic and acidic residues" evidence="1">
    <location>
        <begin position="364"/>
        <end position="375"/>
    </location>
</feature>
<feature type="region of interest" description="Disordered" evidence="1">
    <location>
        <begin position="544"/>
        <end position="824"/>
    </location>
</feature>
<sequence length="2710" mass="304921">MSRSEKHPSPSEQIRQLWNVFEEWLSGQRAEMGTRQEEMETELIEQMHRKQKTRDIQSLLTEYERDKRNIAKVVEEDFAVRAQAEWKVQLAILGFQMRDWTDITEKEIRAVQKALSLTTGEELNDYEDSESSRTAASSSATRNGWGEEEEDSSYSEVEHSAPFHVTVDPATLGRNSKDKSSHKAPINLRPPLPTDPVHNPAYVRWVREAQAIERTETNQSGTSTYSQSSFVRYTKEKQNVSVPLPSPIEPRPSIKPVETLTGHPRHFIPVALIEGYDKTYEESEFFTFKFETKEKQIRRYHHYAAQLDIRLYRDLNDKDKATDEEKKQSLIAEHEKEMRELVTYLDEQRTDANDVEKNRRLAEYEAVKGGRKEPTKPVQPVHNVEPVRRAEPPKHAEPARTTGWQIKPTPGPAKPTVETARHLPARDSTPSRKEKEPDRPLKATRLEPVARVGTPRASDMMRGRPGAGIKNEDSTRSVHAMHESKVTEAVGKQKRGVADSRQNLKAAVEKAAEGKMRRLSSATNTSEVTSGRKDVKIVSVPERDEEDRFKSSPQVWRPSAALKKDVGKKEPKVVDVPEKVQEDEERFKQPSPVTMNPQIWRPGASAKKETKVVDVPEENEERFKQPSPVAMNPQIWRPAASTKKDAGKDTKVSVVPEKVHMEEARFKQPSPSMSGPQFWRPAAPAKKDVGKKDAKALSVLESIQGGVEGNKAPSPSNGMPEIWRPATSAKKDVGKKVVEVVPDVEEAEDEDEGDGIKQPSPSLAMPQFWRPPAIDSDEEEDDGEGAAFFDFLVAAGAPSGGKSEEPPSLPMASVLGDGQSQPWMMGGQFEAERDIRFNPFNPTVADEESSPVESPVEDNDRLWQSARASPPQEVFSRGSMAKESTLTTNAHQRVQAELAAAKEALTQKQAWAKKGSTEAVKKEAAATEEKKRVLSAERKTAAPSPTTTRAAAAATPAPTTAKGRTRTDSLVGDTQKACSESIDIRDAMSDKDEGKDAEKQRCEVVIDSPVERSMTRIWLTERVLLHQPQLRRTASSSHPLTFLHHVHGKLKSIGGMVSSFTTLPTCMPELEAFPNYSPYEKPYLSLGPTPLANHTRRNLPRTHLATRRTRSPPPGYLDANMKSHQCRAQWEVFLNWYDYKRKEKEAVRTNYQRRIWDQYSQNLERANSLPAPASYEEKSRLFSQYKADLERFNQKAARHAIELNDFAWHVWQMKLKEKGLVQEDWTDMTEEERREMARTLQPPTLQAQPTGLRAEETRGRADGSFPAAHLESSSSVPTHRLQPTSQPSNAVPMPVPRVECREDSSRTRRESTAQPPERRPNPSPSRRNGESTRPSQSPTHPAQQSPSERPGTAARESSRLPVERRPESSRERPTLPRMSIAAAIPSRTDRDRHEATTVQQGTRPVRDRRSSEPSQAQPGLRVDPPRHHTLPRRNDESSRPPQPPPKAPHRSSSPSLLKPTDDEFLEHIILEYHHQASKSDVDFIQTMNMPAMQALDDTTRKRMIKRHEDSIQRLAKKMGRKMREVVDEDDCGWIVEDLLKHRNVRGRKLEDRLNVRPAQNSTSPGDGRTQQRPPPLRAATAPAGQAVRHSLGEAEAGPSRPRANTQPSAPRQHVPLAPLRSAPIVPEAPTKKPIPQQAPPRPSERIRDQHQATNQPRGEKARPTHIQPTLRTHRRSPSSETSEESVKPDTVFDVLAREGQLGYVPVVHSDDGDPDGLVVTGDIARFGPQTQRVHPAAERYMGLVPYPDGHAGGELGYRLAVAMLDRGMRRWDKVKERRHIVLTVWYNFRPHYVVACRNQWRDFSEGWLAHHLQERDAQRAQVFQELDQNIGSPNSDSFSSNNNYDDLLHHGGRDGRLDRDKDAVERALDDELMIRARQEWDKRLQDAGLRIGDWSYVTQRERITIEKTLGLASPLEANLERRGTKKSVQFATHQYDDDQPPLMIPPPSPPSRAPSIRRAPSLQPYRAPLTPRRAPSIISSPSSPTLPPPASRAEALKRLHDQAARAEVKLLRLMQSGTVYPDQRMAILEAHRQDCEDRDRLIEGLRNEMLDEEKERRAAELELRKEEWRRRLRNASAQHNYPQVTQPQYGAPAPIPPPARYDENQNGRRYSSAPPIRSRTTSAGAPIPPPQTQYPQRTPTQPRAPGGGQEVRRDADLYYHPPGTTAHVSTRTKAIHRSQWPVPRDPSLSDLTAGHPAAREPSRERGISGGQKTLPRGAGMRHTNDVHRTHWHLGGGGGEGERTRNISGGSRGGAGQETHDRGGGGGEHPKVLPRGAGPRQTHDIHRSRWPGEQARERERERAGSGGSGGHADGANRGHSRDQSVIEQADDPPPAPPSRDRHPSNPSQSQSQPRRSRTQSQPQSHRDAPPVPMPHEAEAPSHPQPPLPGQPDETGFIAPVVLYRSPTPPPPPLPLYVAEAENDPEQREGRDRGERVKKPKKKRGFFGFGSSSRRPKRLSDDEREEEEARALAHQRHFERQRAREQGQMGRRDEKQPREGGDGMMIVTGESGERYDAKERRKLKKGPDIPRERRARIVEGLGRMVCRPPPSGRDPIERSRSRGIERRRRVGRRLVDGDEDHHDHSGSDGEPGFDDEDEGPRSGEEEEGLLGNGIGEHDDGIMRQVTQSCGESPQPFCKPLESWARRRDGIWPWTRWGWGVDEVVNLGGWLVMFRTYTPRALERDGHEFGGGFPAEVFGYPNTMMSVMNIYST</sequence>
<organism evidence="2 3">
    <name type="scientific">Jaapia argillacea MUCL 33604</name>
    <dbReference type="NCBI Taxonomy" id="933084"/>
    <lineage>
        <taxon>Eukaryota</taxon>
        <taxon>Fungi</taxon>
        <taxon>Dikarya</taxon>
        <taxon>Basidiomycota</taxon>
        <taxon>Agaricomycotina</taxon>
        <taxon>Agaricomycetes</taxon>
        <taxon>Agaricomycetidae</taxon>
        <taxon>Jaapiales</taxon>
        <taxon>Jaapiaceae</taxon>
        <taxon>Jaapia</taxon>
    </lineage>
</organism>
<feature type="compositionally biased region" description="Acidic residues" evidence="1">
    <location>
        <begin position="2589"/>
        <end position="2606"/>
    </location>
</feature>
<proteinExistence type="predicted"/>
<feature type="compositionally biased region" description="Basic and acidic residues" evidence="1">
    <location>
        <begin position="2293"/>
        <end position="2302"/>
    </location>
</feature>
<dbReference type="PANTHER" id="PTHR48125:SF12">
    <property type="entry name" value="AT HOOK TRANSCRIPTION FACTOR FAMILY-RELATED"/>
    <property type="match status" value="1"/>
</dbReference>
<feature type="compositionally biased region" description="Low complexity" evidence="1">
    <location>
        <begin position="1953"/>
        <end position="1962"/>
    </location>
</feature>
<feature type="compositionally biased region" description="Pro residues" evidence="1">
    <location>
        <begin position="1942"/>
        <end position="1952"/>
    </location>
</feature>
<feature type="compositionally biased region" description="Low complexity" evidence="1">
    <location>
        <begin position="132"/>
        <end position="142"/>
    </location>
</feature>
<feature type="compositionally biased region" description="Basic and acidic residues" evidence="1">
    <location>
        <begin position="2509"/>
        <end position="2535"/>
    </location>
</feature>
<feature type="compositionally biased region" description="Polar residues" evidence="1">
    <location>
        <begin position="1557"/>
        <end position="1571"/>
    </location>
</feature>
<feature type="region of interest" description="Disordered" evidence="1">
    <location>
        <begin position="840"/>
        <end position="890"/>
    </location>
</feature>
<feature type="compositionally biased region" description="Basic and acidic residues" evidence="1">
    <location>
        <begin position="729"/>
        <end position="738"/>
    </location>
</feature>
<feature type="compositionally biased region" description="Basic and acidic residues" evidence="1">
    <location>
        <begin position="2197"/>
        <end position="2206"/>
    </location>
</feature>
<feature type="region of interest" description="Disordered" evidence="1">
    <location>
        <begin position="456"/>
        <end position="478"/>
    </location>
</feature>
<feature type="compositionally biased region" description="Low complexity" evidence="1">
    <location>
        <begin position="1830"/>
        <end position="1845"/>
    </location>
</feature>
<feature type="region of interest" description="Disordered" evidence="1">
    <location>
        <begin position="511"/>
        <end position="532"/>
    </location>
</feature>
<feature type="compositionally biased region" description="Basic and acidic residues" evidence="1">
    <location>
        <begin position="2257"/>
        <end position="2270"/>
    </location>
</feature>
<feature type="compositionally biased region" description="Polar residues" evidence="1">
    <location>
        <begin position="1271"/>
        <end position="1289"/>
    </location>
</feature>
<feature type="region of interest" description="Disordered" evidence="1">
    <location>
        <begin position="1094"/>
        <end position="1120"/>
    </location>
</feature>
<feature type="compositionally biased region" description="Low complexity" evidence="1">
    <location>
        <begin position="2133"/>
        <end position="2144"/>
    </location>
</feature>
<feature type="region of interest" description="Disordered" evidence="1">
    <location>
        <begin position="1550"/>
        <end position="1688"/>
    </location>
</feature>
<feature type="compositionally biased region" description="Basic and acidic residues" evidence="1">
    <location>
        <begin position="2465"/>
        <end position="2499"/>
    </location>
</feature>
<keyword evidence="3" id="KW-1185">Reference proteome</keyword>
<feature type="region of interest" description="Disordered" evidence="1">
    <location>
        <begin position="2074"/>
        <end position="2613"/>
    </location>
</feature>
<dbReference type="HOGENOM" id="CLU_227276_0_0_1"/>
<feature type="compositionally biased region" description="Basic residues" evidence="1">
    <location>
        <begin position="1094"/>
        <end position="1110"/>
    </location>
</feature>
<feature type="compositionally biased region" description="Low complexity" evidence="1">
    <location>
        <begin position="941"/>
        <end position="962"/>
    </location>
</feature>
<feature type="compositionally biased region" description="Acidic residues" evidence="1">
    <location>
        <begin position="775"/>
        <end position="784"/>
    </location>
</feature>
<feature type="compositionally biased region" description="Basic and acidic residues" evidence="1">
    <location>
        <begin position="385"/>
        <end position="398"/>
    </location>
</feature>
<feature type="compositionally biased region" description="Basic and acidic residues" evidence="1">
    <location>
        <begin position="1846"/>
        <end position="1856"/>
    </location>
</feature>
<feature type="region of interest" description="Disordered" evidence="1">
    <location>
        <begin position="1934"/>
        <end position="1991"/>
    </location>
</feature>
<dbReference type="PANTHER" id="PTHR48125">
    <property type="entry name" value="LP07818P1"/>
    <property type="match status" value="1"/>
</dbReference>
<feature type="compositionally biased region" description="Basic and acidic residues" evidence="1">
    <location>
        <begin position="419"/>
        <end position="442"/>
    </location>
</feature>
<dbReference type="EMBL" id="KL197714">
    <property type="protein sequence ID" value="KDQ60290.1"/>
    <property type="molecule type" value="Genomic_DNA"/>
</dbReference>
<feature type="compositionally biased region" description="Low complexity" evidence="1">
    <location>
        <begin position="1970"/>
        <end position="1983"/>
    </location>
</feature>
<feature type="compositionally biased region" description="Basic and acidic residues" evidence="1">
    <location>
        <begin position="2423"/>
        <end position="2435"/>
    </location>
</feature>
<gene>
    <name evidence="2" type="ORF">JAAARDRAFT_46045</name>
</gene>
<feature type="compositionally biased region" description="Polar residues" evidence="1">
    <location>
        <begin position="520"/>
        <end position="529"/>
    </location>
</feature>
<feature type="compositionally biased region" description="Basic and acidic residues" evidence="1">
    <location>
        <begin position="2313"/>
        <end position="2323"/>
    </location>
</feature>
<feature type="compositionally biased region" description="Basic and acidic residues" evidence="1">
    <location>
        <begin position="642"/>
        <end position="666"/>
    </location>
</feature>
<name>A0A067Q2B7_9AGAM</name>
<protein>
    <submittedName>
        <fullName evidence="2">Uncharacterized protein</fullName>
    </submittedName>
</protein>
<dbReference type="STRING" id="933084.A0A067Q2B7"/>
<feature type="compositionally biased region" description="Low complexity" evidence="1">
    <location>
        <begin position="2343"/>
        <end position="2362"/>
    </location>
</feature>
<feature type="region of interest" description="Disordered" evidence="1">
    <location>
        <begin position="1228"/>
        <end position="1459"/>
    </location>
</feature>
<evidence type="ECO:0000256" key="1">
    <source>
        <dbReference type="SAM" id="MobiDB-lite"/>
    </source>
</evidence>
<feature type="compositionally biased region" description="Acidic residues" evidence="1">
    <location>
        <begin position="742"/>
        <end position="753"/>
    </location>
</feature>
<feature type="compositionally biased region" description="Basic and acidic residues" evidence="1">
    <location>
        <begin position="562"/>
        <end position="588"/>
    </location>
</feature>
<dbReference type="OrthoDB" id="3038408at2759"/>
<feature type="compositionally biased region" description="Basic and acidic residues" evidence="1">
    <location>
        <begin position="2552"/>
        <end position="2562"/>
    </location>
</feature>
<dbReference type="InParanoid" id="A0A067Q2B7"/>
<feature type="compositionally biased region" description="Basic and acidic residues" evidence="1">
    <location>
        <begin position="915"/>
        <end position="940"/>
    </location>
</feature>
<feature type="compositionally biased region" description="Polar residues" evidence="1">
    <location>
        <begin position="2075"/>
        <end position="2088"/>
    </location>
</feature>
<feature type="region of interest" description="Disordered" evidence="1">
    <location>
        <begin position="1830"/>
        <end position="1856"/>
    </location>
</feature>
<feature type="region of interest" description="Disordered" evidence="1">
    <location>
        <begin position="122"/>
        <end position="195"/>
    </location>
</feature>
<evidence type="ECO:0000313" key="2">
    <source>
        <dbReference type="EMBL" id="KDQ60290.1"/>
    </source>
</evidence>
<evidence type="ECO:0000313" key="3">
    <source>
        <dbReference type="Proteomes" id="UP000027265"/>
    </source>
</evidence>
<feature type="region of interest" description="Disordered" evidence="1">
    <location>
        <begin position="364"/>
        <end position="442"/>
    </location>
</feature>
<feature type="compositionally biased region" description="Basic and acidic residues" evidence="1">
    <location>
        <begin position="1298"/>
        <end position="1320"/>
    </location>
</feature>
<feature type="compositionally biased region" description="Basic and acidic residues" evidence="1">
    <location>
        <begin position="685"/>
        <end position="695"/>
    </location>
</feature>
<dbReference type="Proteomes" id="UP000027265">
    <property type="component" value="Unassembled WGS sequence"/>
</dbReference>